<dbReference type="Proteomes" id="UP000245051">
    <property type="component" value="Chromosome"/>
</dbReference>
<dbReference type="RefSeq" id="WP_109294595.1">
    <property type="nucleotide sequence ID" value="NZ_CP029254.1"/>
</dbReference>
<organism evidence="2 3">
    <name type="scientific">Streptomyces spongiicola</name>
    <dbReference type="NCBI Taxonomy" id="1690221"/>
    <lineage>
        <taxon>Bacteria</taxon>
        <taxon>Bacillati</taxon>
        <taxon>Actinomycetota</taxon>
        <taxon>Actinomycetes</taxon>
        <taxon>Kitasatosporales</taxon>
        <taxon>Streptomycetaceae</taxon>
        <taxon>Streptomyces</taxon>
    </lineage>
</organism>
<reference evidence="2 3" key="1">
    <citation type="submission" date="2018-05" db="EMBL/GenBank/DDBJ databases">
        <title>Complete genome sequence of the Type Strain of Streptomyces spongiicola HNM0071, the producer of staurosporine.</title>
        <authorList>
            <person name="Zhou S."/>
            <person name="Huang X."/>
        </authorList>
    </citation>
    <scope>NUCLEOTIDE SEQUENCE [LARGE SCALE GENOMIC DNA]</scope>
    <source>
        <strain evidence="2 3">HNM0071</strain>
    </source>
</reference>
<accession>A0ABM6V6J6</accession>
<feature type="region of interest" description="Disordered" evidence="1">
    <location>
        <begin position="1"/>
        <end position="30"/>
    </location>
</feature>
<sequence>MTQLDLFGEKQSATDRRSAREAERDARAARHGAYRESLKIDCCTGKPIPLDESGCPQYRCVRCGALAFAGTFAFNHDCGWAGCYADTEPTRGTGKTTHDVGLSTYRHDNRHHPHCARPGCGHARGVHQNVPRTAPEDSSCYEYCGCRGYLAPVPAETREEVGSAHH</sequence>
<evidence type="ECO:0000313" key="2">
    <source>
        <dbReference type="EMBL" id="AWK09626.1"/>
    </source>
</evidence>
<name>A0ABM6V6J6_9ACTN</name>
<evidence type="ECO:0000313" key="3">
    <source>
        <dbReference type="Proteomes" id="UP000245051"/>
    </source>
</evidence>
<gene>
    <name evidence="2" type="ORF">DDQ41_12605</name>
</gene>
<evidence type="ECO:0000256" key="1">
    <source>
        <dbReference type="SAM" id="MobiDB-lite"/>
    </source>
</evidence>
<protein>
    <submittedName>
        <fullName evidence="2">Uncharacterized protein</fullName>
    </submittedName>
</protein>
<feature type="compositionally biased region" description="Basic and acidic residues" evidence="1">
    <location>
        <begin position="12"/>
        <end position="30"/>
    </location>
</feature>
<dbReference type="EMBL" id="CP029254">
    <property type="protein sequence ID" value="AWK09626.1"/>
    <property type="molecule type" value="Genomic_DNA"/>
</dbReference>
<proteinExistence type="predicted"/>
<keyword evidence="3" id="KW-1185">Reference proteome</keyword>